<organism evidence="8 9">
    <name type="scientific">Diplocarpon coronariae</name>
    <dbReference type="NCBI Taxonomy" id="2795749"/>
    <lineage>
        <taxon>Eukaryota</taxon>
        <taxon>Fungi</taxon>
        <taxon>Dikarya</taxon>
        <taxon>Ascomycota</taxon>
        <taxon>Pezizomycotina</taxon>
        <taxon>Leotiomycetes</taxon>
        <taxon>Helotiales</taxon>
        <taxon>Drepanopezizaceae</taxon>
        <taxon>Diplocarpon</taxon>
    </lineage>
</organism>
<feature type="transmembrane region" description="Helical" evidence="6">
    <location>
        <begin position="400"/>
        <end position="420"/>
    </location>
</feature>
<dbReference type="EMBL" id="MZNU01000356">
    <property type="protein sequence ID" value="OWO99457.1"/>
    <property type="molecule type" value="Genomic_DNA"/>
</dbReference>
<keyword evidence="5 6" id="KW-0472">Membrane</keyword>
<proteinExistence type="predicted"/>
<comment type="subcellular location">
    <subcellularLocation>
        <location evidence="1">Membrane</location>
        <topology evidence="1">Multi-pass membrane protein</topology>
    </subcellularLocation>
</comment>
<dbReference type="AlphaFoldDB" id="A0A218YXC8"/>
<dbReference type="SUPFAM" id="SSF103473">
    <property type="entry name" value="MFS general substrate transporter"/>
    <property type="match status" value="1"/>
</dbReference>
<feature type="transmembrane region" description="Helical" evidence="6">
    <location>
        <begin position="136"/>
        <end position="158"/>
    </location>
</feature>
<accession>A0A218YXC8</accession>
<evidence type="ECO:0000256" key="1">
    <source>
        <dbReference type="ARBA" id="ARBA00004141"/>
    </source>
</evidence>
<feature type="transmembrane region" description="Helical" evidence="6">
    <location>
        <begin position="110"/>
        <end position="130"/>
    </location>
</feature>
<feature type="transmembrane region" description="Helical" evidence="6">
    <location>
        <begin position="432"/>
        <end position="452"/>
    </location>
</feature>
<dbReference type="InterPro" id="IPR036259">
    <property type="entry name" value="MFS_trans_sf"/>
</dbReference>
<dbReference type="Proteomes" id="UP000242519">
    <property type="component" value="Unassembled WGS sequence"/>
</dbReference>
<evidence type="ECO:0000256" key="6">
    <source>
        <dbReference type="SAM" id="Phobius"/>
    </source>
</evidence>
<evidence type="ECO:0000259" key="7">
    <source>
        <dbReference type="PROSITE" id="PS50850"/>
    </source>
</evidence>
<gene>
    <name evidence="8" type="ORF">B2J93_5790</name>
</gene>
<feature type="transmembrane region" description="Helical" evidence="6">
    <location>
        <begin position="275"/>
        <end position="296"/>
    </location>
</feature>
<evidence type="ECO:0000256" key="2">
    <source>
        <dbReference type="ARBA" id="ARBA00022448"/>
    </source>
</evidence>
<feature type="transmembrane region" description="Helical" evidence="6">
    <location>
        <begin position="207"/>
        <end position="227"/>
    </location>
</feature>
<dbReference type="Gene3D" id="1.20.1250.20">
    <property type="entry name" value="MFS general substrate transporter like domains"/>
    <property type="match status" value="2"/>
</dbReference>
<dbReference type="Pfam" id="PF07690">
    <property type="entry name" value="MFS_1"/>
    <property type="match status" value="1"/>
</dbReference>
<evidence type="ECO:0000313" key="8">
    <source>
        <dbReference type="EMBL" id="OWO99457.1"/>
    </source>
</evidence>
<sequence length="478" mass="52543">MASPPLHEKIPAAEAEADADTVSIDAWSPAEEAALVRKLDLRIIPMMSIVFALSLVDRANTSAAYISGMGVDLEMTTGNRYSVVLLLFFPTYAVFELPSNLLIRRVGARIWLSLLVICFGLVVLGMGFVRSWRIMAVMRALLGIAEAGQLPGCIYLVASWYRTFEMAKRISIFYMSSILALGFGGLIANGLQNIRVGDGIYAQGWRWIYIVEGIVTVLAGVACLFAVPQFAEKATWLTDRERFIARARLTRDRGEGEWKASTTLESVKHLLDIKILVMSWMYFATSSSAYSINFFFPLILTGGLGFEYTISLVLISTPYFFAIIGGVGLAWLSDKYRTRWPIILFQTLAGVVGLVIINEAKPPGVRLFGIFITVLGVQNNAAFLHSYAQTQIANPEKRSMSAVALVFAGAIGGIAGSTIFRSQDAPTYLPGMWTSIGLNISIVPCVLGMTWYMKSQNRQLREGKIGPLEGVEGFEYTP</sequence>
<name>A0A218YXC8_9HELO</name>
<evidence type="ECO:0000313" key="9">
    <source>
        <dbReference type="Proteomes" id="UP000242519"/>
    </source>
</evidence>
<dbReference type="FunFam" id="1.20.1250.20:FF:000018">
    <property type="entry name" value="MFS transporter permease"/>
    <property type="match status" value="1"/>
</dbReference>
<feature type="transmembrane region" description="Helical" evidence="6">
    <location>
        <begin position="340"/>
        <end position="358"/>
    </location>
</feature>
<comment type="caution">
    <text evidence="8">The sequence shown here is derived from an EMBL/GenBank/DDBJ whole genome shotgun (WGS) entry which is preliminary data.</text>
</comment>
<dbReference type="GO" id="GO:0016020">
    <property type="term" value="C:membrane"/>
    <property type="evidence" value="ECO:0007669"/>
    <property type="project" value="UniProtKB-SubCell"/>
</dbReference>
<dbReference type="OrthoDB" id="3639251at2759"/>
<dbReference type="InParanoid" id="A0A218YXC8"/>
<keyword evidence="4 6" id="KW-1133">Transmembrane helix</keyword>
<dbReference type="InterPro" id="IPR011701">
    <property type="entry name" value="MFS"/>
</dbReference>
<keyword evidence="2" id="KW-0813">Transport</keyword>
<evidence type="ECO:0000256" key="3">
    <source>
        <dbReference type="ARBA" id="ARBA00022692"/>
    </source>
</evidence>
<evidence type="ECO:0000256" key="4">
    <source>
        <dbReference type="ARBA" id="ARBA00022989"/>
    </source>
</evidence>
<keyword evidence="9" id="KW-1185">Reference proteome</keyword>
<reference evidence="8 9" key="1">
    <citation type="submission" date="2017-04" db="EMBL/GenBank/DDBJ databases">
        <title>Draft genome sequence of Marssonina coronaria NL1: causal agent of apple blotch.</title>
        <authorList>
            <person name="Cheng Q."/>
        </authorList>
    </citation>
    <scope>NUCLEOTIDE SEQUENCE [LARGE SCALE GENOMIC DNA]</scope>
    <source>
        <strain evidence="8 9">NL1</strain>
    </source>
</reference>
<evidence type="ECO:0000256" key="5">
    <source>
        <dbReference type="ARBA" id="ARBA00023136"/>
    </source>
</evidence>
<feature type="domain" description="Major facilitator superfamily (MFS) profile" evidence="7">
    <location>
        <begin position="43"/>
        <end position="458"/>
    </location>
</feature>
<feature type="transmembrane region" description="Helical" evidence="6">
    <location>
        <begin position="364"/>
        <end position="388"/>
    </location>
</feature>
<dbReference type="PANTHER" id="PTHR43791">
    <property type="entry name" value="PERMEASE-RELATED"/>
    <property type="match status" value="1"/>
</dbReference>
<protein>
    <submittedName>
        <fullName evidence="8">Pantothenate transporter</fullName>
    </submittedName>
</protein>
<feature type="transmembrane region" description="Helical" evidence="6">
    <location>
        <begin position="170"/>
        <end position="187"/>
    </location>
</feature>
<dbReference type="PROSITE" id="PS50850">
    <property type="entry name" value="MFS"/>
    <property type="match status" value="1"/>
</dbReference>
<feature type="transmembrane region" description="Helical" evidence="6">
    <location>
        <begin position="308"/>
        <end position="333"/>
    </location>
</feature>
<keyword evidence="3 6" id="KW-0812">Transmembrane</keyword>
<feature type="transmembrane region" description="Helical" evidence="6">
    <location>
        <begin position="81"/>
        <end position="103"/>
    </location>
</feature>
<dbReference type="InterPro" id="IPR020846">
    <property type="entry name" value="MFS_dom"/>
</dbReference>
<dbReference type="GO" id="GO:0022857">
    <property type="term" value="F:transmembrane transporter activity"/>
    <property type="evidence" value="ECO:0007669"/>
    <property type="project" value="InterPro"/>
</dbReference>
<dbReference type="PANTHER" id="PTHR43791:SF3">
    <property type="entry name" value="MAJOR FACILITATOR SUPERFAMILY (MFS) PROFILE DOMAIN-CONTAINING PROTEIN"/>
    <property type="match status" value="1"/>
</dbReference>